<evidence type="ECO:0000256" key="4">
    <source>
        <dbReference type="ARBA" id="ARBA00023014"/>
    </source>
</evidence>
<name>A0A5D3WM63_9BACT</name>
<dbReference type="EMBL" id="VNIB01000003">
    <property type="protein sequence ID" value="TYO99384.1"/>
    <property type="molecule type" value="Genomic_DNA"/>
</dbReference>
<sequence length="212" mass="24221">MCTGRVDLSFVLRAFARGADGVFIGGCWPGECHYVTEGNYDALFNMHLCRKLLEQIGVNPLRLRLEWIAASEGARYAEVMNDFGRQLKGFGPLGEGEGLDRDTLKLKLEALNRMVPYIKLVERERLRVRFATQEEYADYFAGEDFDRLFRELLLDKLNITLLTLLLRDRQLSSGEIAQALDLPPAEAARHLKNSTMYGLVRFDEKQKRFALA</sequence>
<dbReference type="Gene3D" id="1.10.10.10">
    <property type="entry name" value="Winged helix-like DNA-binding domain superfamily/Winged helix DNA-binding domain"/>
    <property type="match status" value="1"/>
</dbReference>
<dbReference type="Pfam" id="PF02662">
    <property type="entry name" value="FlpD"/>
    <property type="match status" value="1"/>
</dbReference>
<dbReference type="Proteomes" id="UP000324159">
    <property type="component" value="Unassembled WGS sequence"/>
</dbReference>
<evidence type="ECO:0000256" key="2">
    <source>
        <dbReference type="ARBA" id="ARBA00023002"/>
    </source>
</evidence>
<evidence type="ECO:0000313" key="6">
    <source>
        <dbReference type="EMBL" id="TYO99384.1"/>
    </source>
</evidence>
<dbReference type="GO" id="GO:0016491">
    <property type="term" value="F:oxidoreductase activity"/>
    <property type="evidence" value="ECO:0007669"/>
    <property type="project" value="UniProtKB-KW"/>
</dbReference>
<evidence type="ECO:0000256" key="1">
    <source>
        <dbReference type="ARBA" id="ARBA00022723"/>
    </source>
</evidence>
<keyword evidence="3" id="KW-0408">Iron</keyword>
<keyword evidence="2" id="KW-0560">Oxidoreductase</keyword>
<organism evidence="6 7">
    <name type="scientific">Geothermobacter ehrlichii</name>
    <dbReference type="NCBI Taxonomy" id="213224"/>
    <lineage>
        <taxon>Bacteria</taxon>
        <taxon>Pseudomonadati</taxon>
        <taxon>Thermodesulfobacteriota</taxon>
        <taxon>Desulfuromonadia</taxon>
        <taxon>Desulfuromonadales</taxon>
        <taxon>Geothermobacteraceae</taxon>
        <taxon>Geothermobacter</taxon>
    </lineage>
</organism>
<dbReference type="InterPro" id="IPR036390">
    <property type="entry name" value="WH_DNA-bd_sf"/>
</dbReference>
<gene>
    <name evidence="6" type="ORF">EDC39_103230</name>
</gene>
<keyword evidence="4" id="KW-0411">Iron-sulfur</keyword>
<keyword evidence="7" id="KW-1185">Reference proteome</keyword>
<dbReference type="SUPFAM" id="SSF46785">
    <property type="entry name" value="Winged helix' DNA-binding domain"/>
    <property type="match status" value="1"/>
</dbReference>
<dbReference type="InterPro" id="IPR036388">
    <property type="entry name" value="WH-like_DNA-bd_sf"/>
</dbReference>
<comment type="caution">
    <text evidence="6">The sequence shown here is derived from an EMBL/GenBank/DDBJ whole genome shotgun (WGS) entry which is preliminary data.</text>
</comment>
<evidence type="ECO:0000256" key="3">
    <source>
        <dbReference type="ARBA" id="ARBA00023004"/>
    </source>
</evidence>
<dbReference type="InterPro" id="IPR003813">
    <property type="entry name" value="MvhD/FlpD"/>
</dbReference>
<feature type="domain" description="F420-non-reducing hydrogenase iron-sulfur subunit D" evidence="5">
    <location>
        <begin position="1"/>
        <end position="91"/>
    </location>
</feature>
<dbReference type="GO" id="GO:0051536">
    <property type="term" value="F:iron-sulfur cluster binding"/>
    <property type="evidence" value="ECO:0007669"/>
    <property type="project" value="UniProtKB-KW"/>
</dbReference>
<dbReference type="GO" id="GO:0046872">
    <property type="term" value="F:metal ion binding"/>
    <property type="evidence" value="ECO:0007669"/>
    <property type="project" value="UniProtKB-KW"/>
</dbReference>
<keyword evidence="1" id="KW-0479">Metal-binding</keyword>
<reference evidence="6 7" key="1">
    <citation type="submission" date="2019-07" db="EMBL/GenBank/DDBJ databases">
        <title>Genomic Encyclopedia of Type Strains, Phase IV (KMG-IV): sequencing the most valuable type-strain genomes for metagenomic binning, comparative biology and taxonomic classification.</title>
        <authorList>
            <person name="Goeker M."/>
        </authorList>
    </citation>
    <scope>NUCLEOTIDE SEQUENCE [LARGE SCALE GENOMIC DNA]</scope>
    <source>
        <strain evidence="6 7">SS015</strain>
    </source>
</reference>
<evidence type="ECO:0000259" key="5">
    <source>
        <dbReference type="Pfam" id="PF02662"/>
    </source>
</evidence>
<evidence type="ECO:0000313" key="7">
    <source>
        <dbReference type="Proteomes" id="UP000324159"/>
    </source>
</evidence>
<protein>
    <submittedName>
        <fullName evidence="6">Tungsten-dependent benzoyl-CoA reductase-related protein bamF</fullName>
    </submittedName>
</protein>
<proteinExistence type="predicted"/>
<dbReference type="AlphaFoldDB" id="A0A5D3WM63"/>
<accession>A0A5D3WM63</accession>